<dbReference type="InterPro" id="IPR027417">
    <property type="entry name" value="P-loop_NTPase"/>
</dbReference>
<dbReference type="Proteomes" id="UP000176974">
    <property type="component" value="Unassembled WGS sequence"/>
</dbReference>
<evidence type="ECO:0000313" key="2">
    <source>
        <dbReference type="Proteomes" id="UP000176974"/>
    </source>
</evidence>
<name>A0A1G2FBK4_9BACT</name>
<reference evidence="1 2" key="1">
    <citation type="journal article" date="2016" name="Nat. Commun.">
        <title>Thousands of microbial genomes shed light on interconnected biogeochemical processes in an aquifer system.</title>
        <authorList>
            <person name="Anantharaman K."/>
            <person name="Brown C.T."/>
            <person name="Hug L.A."/>
            <person name="Sharon I."/>
            <person name="Castelle C.J."/>
            <person name="Probst A.J."/>
            <person name="Thomas B.C."/>
            <person name="Singh A."/>
            <person name="Wilkins M.J."/>
            <person name="Karaoz U."/>
            <person name="Brodie E.L."/>
            <person name="Williams K.H."/>
            <person name="Hubbard S.S."/>
            <person name="Banfield J.F."/>
        </authorList>
    </citation>
    <scope>NUCLEOTIDE SEQUENCE [LARGE SCALE GENOMIC DNA]</scope>
</reference>
<dbReference type="AlphaFoldDB" id="A0A1G2FBK4"/>
<dbReference type="EMBL" id="MHMY01000021">
    <property type="protein sequence ID" value="OGZ35010.1"/>
    <property type="molecule type" value="Genomic_DNA"/>
</dbReference>
<sequence length="207" mass="23510">METIEFTGPPHAGKSTLAKELGHRLYLKDVHNQIIRRGMRMPGSFIHRDNFYDRQLLILAESVIGIIRLRDESKADILFVDQGPWNAVIFFTALAKRQLISKEQAIAGISFAMTNIHRIDFVVLVKIPVEASLQRTYLDLSMPQDLVRDRNFLEAFVQASDEIEKELPEESLIIDGTLPIKQNLEILEEVIISIAKSKNPSLVASQF</sequence>
<gene>
    <name evidence="1" type="ORF">A2815_01210</name>
</gene>
<comment type="caution">
    <text evidence="1">The sequence shown here is derived from an EMBL/GenBank/DDBJ whole genome shotgun (WGS) entry which is preliminary data.</text>
</comment>
<dbReference type="SUPFAM" id="SSF52540">
    <property type="entry name" value="P-loop containing nucleoside triphosphate hydrolases"/>
    <property type="match status" value="1"/>
</dbReference>
<evidence type="ECO:0000313" key="1">
    <source>
        <dbReference type="EMBL" id="OGZ35010.1"/>
    </source>
</evidence>
<proteinExistence type="predicted"/>
<protein>
    <recommendedName>
        <fullName evidence="3">NadR/Ttd14 AAA domain-containing protein</fullName>
    </recommendedName>
</protein>
<accession>A0A1G2FBK4</accession>
<dbReference type="Gene3D" id="3.40.50.300">
    <property type="entry name" value="P-loop containing nucleotide triphosphate hydrolases"/>
    <property type="match status" value="1"/>
</dbReference>
<organism evidence="1 2">
    <name type="scientific">Candidatus Portnoybacteria bacterium RIFCSPHIGHO2_01_FULL_40_12b</name>
    <dbReference type="NCBI Taxonomy" id="1801994"/>
    <lineage>
        <taxon>Bacteria</taxon>
        <taxon>Candidatus Portnoyibacteriota</taxon>
    </lineage>
</organism>
<evidence type="ECO:0008006" key="3">
    <source>
        <dbReference type="Google" id="ProtNLM"/>
    </source>
</evidence>